<keyword evidence="3" id="KW-1185">Reference proteome</keyword>
<feature type="compositionally biased region" description="Basic and acidic residues" evidence="1">
    <location>
        <begin position="78"/>
        <end position="99"/>
    </location>
</feature>
<evidence type="ECO:0000313" key="3">
    <source>
        <dbReference type="Proteomes" id="UP000828251"/>
    </source>
</evidence>
<reference evidence="2 3" key="1">
    <citation type="journal article" date="2021" name="Plant Biotechnol. J.">
        <title>Multi-omics assisted identification of the key and species-specific regulatory components of drought-tolerant mechanisms in Gossypium stocksii.</title>
        <authorList>
            <person name="Yu D."/>
            <person name="Ke L."/>
            <person name="Zhang D."/>
            <person name="Wu Y."/>
            <person name="Sun Y."/>
            <person name="Mei J."/>
            <person name="Sun J."/>
            <person name="Sun Y."/>
        </authorList>
    </citation>
    <scope>NUCLEOTIDE SEQUENCE [LARGE SCALE GENOMIC DNA]</scope>
    <source>
        <strain evidence="3">cv. E1</strain>
        <tissue evidence="2">Leaf</tissue>
    </source>
</reference>
<dbReference type="EMBL" id="JAIQCV010000005">
    <property type="protein sequence ID" value="KAH1098057.1"/>
    <property type="molecule type" value="Genomic_DNA"/>
</dbReference>
<name>A0A9D3VV88_9ROSI</name>
<organism evidence="2 3">
    <name type="scientific">Gossypium stocksii</name>
    <dbReference type="NCBI Taxonomy" id="47602"/>
    <lineage>
        <taxon>Eukaryota</taxon>
        <taxon>Viridiplantae</taxon>
        <taxon>Streptophyta</taxon>
        <taxon>Embryophyta</taxon>
        <taxon>Tracheophyta</taxon>
        <taxon>Spermatophyta</taxon>
        <taxon>Magnoliopsida</taxon>
        <taxon>eudicotyledons</taxon>
        <taxon>Gunneridae</taxon>
        <taxon>Pentapetalae</taxon>
        <taxon>rosids</taxon>
        <taxon>malvids</taxon>
        <taxon>Malvales</taxon>
        <taxon>Malvaceae</taxon>
        <taxon>Malvoideae</taxon>
        <taxon>Gossypium</taxon>
    </lineage>
</organism>
<dbReference type="AlphaFoldDB" id="A0A9D3VV88"/>
<sequence length="99" mass="11342">RSSARPGSTSPYARIPMNASKRVRIPKRAFGTCRGEGPTRKSSRKSTKRHLGKNVTMALLTPKQVYEDQIKLKNSVDQAKEKEKSENEKERKTKKREEK</sequence>
<feature type="compositionally biased region" description="Basic residues" evidence="1">
    <location>
        <begin position="41"/>
        <end position="52"/>
    </location>
</feature>
<protein>
    <submittedName>
        <fullName evidence="2">Uncharacterized protein</fullName>
    </submittedName>
</protein>
<feature type="region of interest" description="Disordered" evidence="1">
    <location>
        <begin position="68"/>
        <end position="99"/>
    </location>
</feature>
<evidence type="ECO:0000313" key="2">
    <source>
        <dbReference type="EMBL" id="KAH1098057.1"/>
    </source>
</evidence>
<dbReference type="Proteomes" id="UP000828251">
    <property type="component" value="Unassembled WGS sequence"/>
</dbReference>
<comment type="caution">
    <text evidence="2">The sequence shown here is derived from an EMBL/GenBank/DDBJ whole genome shotgun (WGS) entry which is preliminary data.</text>
</comment>
<feature type="non-terminal residue" evidence="2">
    <location>
        <position position="1"/>
    </location>
</feature>
<gene>
    <name evidence="2" type="ORF">J1N35_014978</name>
</gene>
<evidence type="ECO:0000256" key="1">
    <source>
        <dbReference type="SAM" id="MobiDB-lite"/>
    </source>
</evidence>
<accession>A0A9D3VV88</accession>
<proteinExistence type="predicted"/>
<feature type="region of interest" description="Disordered" evidence="1">
    <location>
        <begin position="30"/>
        <end position="54"/>
    </location>
</feature>